<organism evidence="1 2">
    <name type="scientific">Cohnella abietis</name>
    <dbReference type="NCBI Taxonomy" id="2507935"/>
    <lineage>
        <taxon>Bacteria</taxon>
        <taxon>Bacillati</taxon>
        <taxon>Bacillota</taxon>
        <taxon>Bacilli</taxon>
        <taxon>Bacillales</taxon>
        <taxon>Paenibacillaceae</taxon>
        <taxon>Cohnella</taxon>
    </lineage>
</organism>
<sequence>MRLLSEIFRLTTGRTNNKLFEEINLPFGEVRYTLVYVLWSYFLDKSMKGNLTLGYLHKAAQGIQKYLFSASNY</sequence>
<keyword evidence="2" id="KW-1185">Reference proteome</keyword>
<dbReference type="AlphaFoldDB" id="A0A3T1D9A5"/>
<evidence type="ECO:0000313" key="2">
    <source>
        <dbReference type="Proteomes" id="UP000289856"/>
    </source>
</evidence>
<name>A0A3T1D9A5_9BACL</name>
<evidence type="ECO:0000313" key="1">
    <source>
        <dbReference type="EMBL" id="BBI34663.1"/>
    </source>
</evidence>
<dbReference type="Proteomes" id="UP000289856">
    <property type="component" value="Chromosome"/>
</dbReference>
<gene>
    <name evidence="1" type="ORF">KCTCHS21_40620</name>
</gene>
<protein>
    <submittedName>
        <fullName evidence="1">Uncharacterized protein</fullName>
    </submittedName>
</protein>
<dbReference type="EMBL" id="AP019400">
    <property type="protein sequence ID" value="BBI34663.1"/>
    <property type="molecule type" value="Genomic_DNA"/>
</dbReference>
<proteinExistence type="predicted"/>
<accession>A0A3T1D9A5</accession>
<dbReference type="KEGG" id="cohn:KCTCHS21_40620"/>
<reference evidence="1 2" key="1">
    <citation type="submission" date="2019-01" db="EMBL/GenBank/DDBJ databases">
        <title>Complete genome sequence of Cohnella hallensis HS21 isolated from Korean fir (Abies koreana) rhizospheric soil.</title>
        <authorList>
            <person name="Jiang L."/>
            <person name="Kang S.W."/>
            <person name="Kim S."/>
            <person name="Jung J."/>
            <person name="Kim C.Y."/>
            <person name="Kim D.H."/>
            <person name="Kim S.W."/>
            <person name="Lee J."/>
        </authorList>
    </citation>
    <scope>NUCLEOTIDE SEQUENCE [LARGE SCALE GENOMIC DNA]</scope>
    <source>
        <strain evidence="1 2">HS21</strain>
    </source>
</reference>